<sequence length="340" mass="39637">MTKAIIFGIAGCTNSGKTTISKNIIEILKKKNLKVLHICQDDFYKTKEEVKQISHENNENEWFYHYDEPDSVNLQQMLEKIEREAEKNDFLVVEGNMICEFEQVLNLLDHILFFTMEENECRKRREQRNYDPPDKPGYFEQIVWPSYLQHYNFAQKLKTNGKDVCFIHGTCPFDSNLQESIKKIEDSLKNLVRIQKDEIITTDLEKFVNLPNCGAISTFIGITRDNFHGKTVVSLDYECYEPMARKEMLNVCNETRLNFPKIERIAIFHRIGRVNIGETSVAISTSSPHREDAINGTHFAIDLLKKTVPIFKKEIYADGTNSWKENSEFQNLQQQLCCKN</sequence>
<evidence type="ECO:0000313" key="2">
    <source>
        <dbReference type="WBParaSite" id="JU765_v2.g11027.t1"/>
    </source>
</evidence>
<dbReference type="WBParaSite" id="JU765_v2.g11027.t1">
    <property type="protein sequence ID" value="JU765_v2.g11027.t1"/>
    <property type="gene ID" value="JU765_v2.g11027"/>
</dbReference>
<dbReference type="Proteomes" id="UP000887576">
    <property type="component" value="Unplaced"/>
</dbReference>
<organism evidence="1 2">
    <name type="scientific">Panagrolaimus sp. JU765</name>
    <dbReference type="NCBI Taxonomy" id="591449"/>
    <lineage>
        <taxon>Eukaryota</taxon>
        <taxon>Metazoa</taxon>
        <taxon>Ecdysozoa</taxon>
        <taxon>Nematoda</taxon>
        <taxon>Chromadorea</taxon>
        <taxon>Rhabditida</taxon>
        <taxon>Tylenchina</taxon>
        <taxon>Panagrolaimomorpha</taxon>
        <taxon>Panagrolaimoidea</taxon>
        <taxon>Panagrolaimidae</taxon>
        <taxon>Panagrolaimus</taxon>
    </lineage>
</organism>
<protein>
    <submittedName>
        <fullName evidence="2">Phosphoribulokinase/uridine kinase domain-containing protein</fullName>
    </submittedName>
</protein>
<proteinExistence type="predicted"/>
<reference evidence="2" key="1">
    <citation type="submission" date="2022-11" db="UniProtKB">
        <authorList>
            <consortium name="WormBaseParasite"/>
        </authorList>
    </citation>
    <scope>IDENTIFICATION</scope>
</reference>
<name>A0AC34PY73_9BILA</name>
<accession>A0AC34PY73</accession>
<evidence type="ECO:0000313" key="1">
    <source>
        <dbReference type="Proteomes" id="UP000887576"/>
    </source>
</evidence>